<accession>A0A2P2IYV3</accession>
<organism evidence="2">
    <name type="scientific">Rhizophora mucronata</name>
    <name type="common">Asiatic mangrove</name>
    <dbReference type="NCBI Taxonomy" id="61149"/>
    <lineage>
        <taxon>Eukaryota</taxon>
        <taxon>Viridiplantae</taxon>
        <taxon>Streptophyta</taxon>
        <taxon>Embryophyta</taxon>
        <taxon>Tracheophyta</taxon>
        <taxon>Spermatophyta</taxon>
        <taxon>Magnoliopsida</taxon>
        <taxon>eudicotyledons</taxon>
        <taxon>Gunneridae</taxon>
        <taxon>Pentapetalae</taxon>
        <taxon>rosids</taxon>
        <taxon>fabids</taxon>
        <taxon>Malpighiales</taxon>
        <taxon>Rhizophoraceae</taxon>
        <taxon>Rhizophora</taxon>
    </lineage>
</organism>
<protein>
    <submittedName>
        <fullName evidence="2">Uncharacterized protein MANES_02G133900</fullName>
    </submittedName>
</protein>
<feature type="region of interest" description="Disordered" evidence="1">
    <location>
        <begin position="24"/>
        <end position="69"/>
    </location>
</feature>
<dbReference type="EMBL" id="GGEC01005912">
    <property type="protein sequence ID" value="MBW86395.1"/>
    <property type="molecule type" value="Transcribed_RNA"/>
</dbReference>
<evidence type="ECO:0000313" key="2">
    <source>
        <dbReference type="EMBL" id="MBW86395.1"/>
    </source>
</evidence>
<proteinExistence type="predicted"/>
<sequence length="69" mass="7500">MHPSSDLVSGDLPIASGSFYHTGTALSASGQHSNSPLHAYRHNPSKLHPLQRSMDLSSTDDFQPKFPHC</sequence>
<reference evidence="2" key="1">
    <citation type="submission" date="2018-02" db="EMBL/GenBank/DDBJ databases">
        <title>Rhizophora mucronata_Transcriptome.</title>
        <authorList>
            <person name="Meera S.P."/>
            <person name="Sreeshan A."/>
            <person name="Augustine A."/>
        </authorList>
    </citation>
    <scope>NUCLEOTIDE SEQUENCE</scope>
    <source>
        <tissue evidence="2">Leaf</tissue>
    </source>
</reference>
<feature type="compositionally biased region" description="Polar residues" evidence="1">
    <location>
        <begin position="24"/>
        <end position="36"/>
    </location>
</feature>
<evidence type="ECO:0000256" key="1">
    <source>
        <dbReference type="SAM" id="MobiDB-lite"/>
    </source>
</evidence>
<name>A0A2P2IYV3_RHIMU</name>
<dbReference type="AlphaFoldDB" id="A0A2P2IYV3"/>